<evidence type="ECO:0000256" key="1">
    <source>
        <dbReference type="ARBA" id="ARBA00001946"/>
    </source>
</evidence>
<accession>A0A9F5MNM3</accession>
<dbReference type="InterPro" id="IPR023299">
    <property type="entry name" value="ATPase_P-typ_cyto_dom_N"/>
</dbReference>
<keyword evidence="32" id="KW-1185">Reference proteome</keyword>
<dbReference type="GO" id="GO:0005886">
    <property type="term" value="C:plasma membrane"/>
    <property type="evidence" value="ECO:0007669"/>
    <property type="project" value="UniProtKB-SubCell"/>
</dbReference>
<evidence type="ECO:0000256" key="23">
    <source>
        <dbReference type="ARBA" id="ARBA00051303"/>
    </source>
</evidence>
<comment type="cofactor">
    <cofactor evidence="1 27">
        <name>Mg(2+)</name>
        <dbReference type="ChEBI" id="CHEBI:18420"/>
    </cofactor>
</comment>
<feature type="domain" description="P-type ATPase C-terminal" evidence="31">
    <location>
        <begin position="727"/>
        <end position="979"/>
    </location>
</feature>
<evidence type="ECO:0000256" key="28">
    <source>
        <dbReference type="RuleBase" id="RU362033"/>
    </source>
</evidence>
<keyword evidence="17 28" id="KW-1278">Translocase</keyword>
<dbReference type="RefSeq" id="XP_025019009.1">
    <property type="nucleotide sequence ID" value="XM_025163241.1"/>
</dbReference>
<dbReference type="InterPro" id="IPR036412">
    <property type="entry name" value="HAD-like_sf"/>
</dbReference>
<feature type="binding site" evidence="26">
    <location>
        <position position="565"/>
    </location>
    <ligand>
        <name>ATP</name>
        <dbReference type="ChEBI" id="CHEBI:30616"/>
    </ligand>
</feature>
<dbReference type="InterPro" id="IPR044492">
    <property type="entry name" value="P_typ_ATPase_HD_dom"/>
</dbReference>
<dbReference type="GO" id="GO:0140326">
    <property type="term" value="F:ATPase-coupled intramembrane lipid transporter activity"/>
    <property type="evidence" value="ECO:0007669"/>
    <property type="project" value="UniProtKB-EC"/>
</dbReference>
<dbReference type="PROSITE" id="PS00154">
    <property type="entry name" value="ATPASE_E1_E2"/>
    <property type="match status" value="1"/>
</dbReference>
<dbReference type="GO" id="GO:0005789">
    <property type="term" value="C:endoplasmic reticulum membrane"/>
    <property type="evidence" value="ECO:0007669"/>
    <property type="project" value="UniProtKB-SubCell"/>
</dbReference>
<feature type="binding site" evidence="26">
    <location>
        <position position="674"/>
    </location>
    <ligand>
        <name>ATP</name>
        <dbReference type="ChEBI" id="CHEBI:30616"/>
    </ligand>
</feature>
<feature type="transmembrane region" description="Helical" evidence="28">
    <location>
        <begin position="875"/>
        <end position="897"/>
    </location>
</feature>
<evidence type="ECO:0000256" key="11">
    <source>
        <dbReference type="ARBA" id="ARBA00022723"/>
    </source>
</evidence>
<keyword evidence="19" id="KW-0445">Lipid transport</keyword>
<keyword evidence="12 26" id="KW-0547">Nucleotide-binding</keyword>
<dbReference type="Pfam" id="PF16212">
    <property type="entry name" value="PhoLip_ATPase_C"/>
    <property type="match status" value="1"/>
</dbReference>
<dbReference type="OrthoDB" id="377733at2759"/>
<dbReference type="InterPro" id="IPR001757">
    <property type="entry name" value="P_typ_ATPase"/>
</dbReference>
<dbReference type="SFLD" id="SFLDS00003">
    <property type="entry name" value="Haloacid_Dehalogenase"/>
    <property type="match status" value="1"/>
</dbReference>
<feature type="coiled-coil region" evidence="29">
    <location>
        <begin position="490"/>
        <end position="524"/>
    </location>
</feature>
<reference evidence="33 34" key="1">
    <citation type="submission" date="2025-04" db="UniProtKB">
        <authorList>
            <consortium name="RefSeq"/>
        </authorList>
    </citation>
    <scope>IDENTIFICATION</scope>
    <source>
        <tissue evidence="33 34">Liver</tissue>
    </source>
</reference>
<evidence type="ECO:0000259" key="30">
    <source>
        <dbReference type="Pfam" id="PF00122"/>
    </source>
</evidence>
<comment type="subunit">
    <text evidence="24">Component of a P4-ATPase flippase complex which consists of a catalytic alpha subunit ATP11A and an accessory beta subunit TMEM30A.</text>
</comment>
<evidence type="ECO:0000256" key="29">
    <source>
        <dbReference type="SAM" id="Coils"/>
    </source>
</evidence>
<evidence type="ECO:0000256" key="16">
    <source>
        <dbReference type="ARBA" id="ARBA00022842"/>
    </source>
</evidence>
<evidence type="ECO:0000256" key="8">
    <source>
        <dbReference type="ARBA" id="ARBA00022475"/>
    </source>
</evidence>
<dbReference type="InterPro" id="IPR008250">
    <property type="entry name" value="ATPase_P-typ_transduc_dom_A_sf"/>
</dbReference>
<keyword evidence="7" id="KW-0813">Transport</keyword>
<comment type="subcellular location">
    <subcellularLocation>
        <location evidence="5">Cell membrane</location>
        <topology evidence="5">Multi-pass membrane protein</topology>
    </subcellularLocation>
    <subcellularLocation>
        <location evidence="3">Early endosome</location>
    </subcellularLocation>
    <subcellularLocation>
        <location evidence="4">Endoplasmic reticulum membrane</location>
        <topology evidence="4">Multi-pass membrane protein</topology>
    </subcellularLocation>
    <subcellularLocation>
        <location evidence="28">Membrane</location>
        <topology evidence="28">Multi-pass membrane protein</topology>
    </subcellularLocation>
    <subcellularLocation>
        <location evidence="2">Recycling endosome</location>
    </subcellularLocation>
</comment>
<evidence type="ECO:0000256" key="20">
    <source>
        <dbReference type="ARBA" id="ARBA00023136"/>
    </source>
</evidence>
<feature type="binding site" evidence="27">
    <location>
        <position position="705"/>
    </location>
    <ligand>
        <name>Mg(2+)</name>
        <dbReference type="ChEBI" id="CHEBI:18420"/>
    </ligand>
</feature>
<dbReference type="GO" id="GO:0005524">
    <property type="term" value="F:ATP binding"/>
    <property type="evidence" value="ECO:0007669"/>
    <property type="project" value="UniProtKB-UniRule"/>
</dbReference>
<dbReference type="InterPro" id="IPR059000">
    <property type="entry name" value="ATPase_P-type_domA"/>
</dbReference>
<dbReference type="InterPro" id="IPR023214">
    <property type="entry name" value="HAD_sf"/>
</dbReference>
<evidence type="ECO:0000256" key="14">
    <source>
        <dbReference type="ARBA" id="ARBA00022824"/>
    </source>
</evidence>
<dbReference type="FunFam" id="3.40.1110.10:FF:000016">
    <property type="entry name" value="Phospholipid-transporting ATPase"/>
    <property type="match status" value="1"/>
</dbReference>
<comment type="catalytic activity">
    <reaction evidence="23">
        <text>a 1,2-diacyl-sn-glycero-3-phospho-L-serine(out) + ATP + H2O = a 1,2-diacyl-sn-glycero-3-phospho-L-serine(in) + ADP + phosphate + H(+)</text>
        <dbReference type="Rhea" id="RHEA:38567"/>
        <dbReference type="ChEBI" id="CHEBI:15377"/>
        <dbReference type="ChEBI" id="CHEBI:15378"/>
        <dbReference type="ChEBI" id="CHEBI:30616"/>
        <dbReference type="ChEBI" id="CHEBI:43474"/>
        <dbReference type="ChEBI" id="CHEBI:57262"/>
        <dbReference type="ChEBI" id="CHEBI:456216"/>
    </reaction>
    <physiologicalReaction direction="left-to-right" evidence="23">
        <dbReference type="Rhea" id="RHEA:38568"/>
    </physiologicalReaction>
</comment>
<feature type="binding site" evidence="26">
    <location>
        <position position="563"/>
    </location>
    <ligand>
        <name>ATP</name>
        <dbReference type="ChEBI" id="CHEBI:30616"/>
    </ligand>
</feature>
<protein>
    <recommendedName>
        <fullName evidence="28">Phospholipid-transporting ATPase</fullName>
        <ecNumber evidence="28">7.6.2.1</ecNumber>
    </recommendedName>
</protein>
<evidence type="ECO:0000256" key="9">
    <source>
        <dbReference type="ARBA" id="ARBA00022553"/>
    </source>
</evidence>
<evidence type="ECO:0000313" key="34">
    <source>
        <dbReference type="RefSeq" id="XP_025019009.1"/>
    </source>
</evidence>
<feature type="transmembrane region" description="Helical" evidence="28">
    <location>
        <begin position="171"/>
        <end position="194"/>
    </location>
</feature>
<keyword evidence="8" id="KW-1003">Cell membrane</keyword>
<dbReference type="PANTHER" id="PTHR24092:SF33">
    <property type="entry name" value="PHOSPHOLIPID-TRANSPORTING ATPASE IH"/>
    <property type="match status" value="1"/>
</dbReference>
<organism evidence="32 34">
    <name type="scientific">Python bivittatus</name>
    <name type="common">Burmese python</name>
    <name type="synonym">Python molurus bivittatus</name>
    <dbReference type="NCBI Taxonomy" id="176946"/>
    <lineage>
        <taxon>Eukaryota</taxon>
        <taxon>Metazoa</taxon>
        <taxon>Chordata</taxon>
        <taxon>Craniata</taxon>
        <taxon>Vertebrata</taxon>
        <taxon>Euteleostomi</taxon>
        <taxon>Lepidosauria</taxon>
        <taxon>Squamata</taxon>
        <taxon>Bifurcata</taxon>
        <taxon>Unidentata</taxon>
        <taxon>Episquamata</taxon>
        <taxon>Toxicofera</taxon>
        <taxon>Serpentes</taxon>
        <taxon>Henophidia</taxon>
        <taxon>Pythonidae</taxon>
        <taxon>Python</taxon>
    </lineage>
</organism>
<feature type="active site" description="4-aspartylphosphate intermediate" evidence="25">
    <location>
        <position position="290"/>
    </location>
</feature>
<comment type="catalytic activity">
    <reaction evidence="21 28">
        <text>ATP + H2O + phospholipidSide 1 = ADP + phosphate + phospholipidSide 2.</text>
        <dbReference type="EC" id="7.6.2.1"/>
    </reaction>
</comment>
<evidence type="ECO:0000256" key="15">
    <source>
        <dbReference type="ARBA" id="ARBA00022840"/>
    </source>
</evidence>
<evidence type="ECO:0000313" key="32">
    <source>
        <dbReference type="Proteomes" id="UP000695026"/>
    </source>
</evidence>
<gene>
    <name evidence="33 34" type="primary">ATP11A</name>
</gene>
<dbReference type="AlphaFoldDB" id="A0A9F5MNM3"/>
<keyword evidence="18 28" id="KW-1133">Transmembrane helix</keyword>
<feature type="binding site" evidence="26">
    <location>
        <position position="429"/>
    </location>
    <ligand>
        <name>ATP</name>
        <dbReference type="ChEBI" id="CHEBI:30616"/>
    </ligand>
</feature>
<dbReference type="NCBIfam" id="TIGR01494">
    <property type="entry name" value="ATPase_P-type"/>
    <property type="match status" value="1"/>
</dbReference>
<dbReference type="Proteomes" id="UP000695026">
    <property type="component" value="Unplaced"/>
</dbReference>
<evidence type="ECO:0000256" key="19">
    <source>
        <dbReference type="ARBA" id="ARBA00023055"/>
    </source>
</evidence>
<name>A0A9F5MNM3_PYTBI</name>
<evidence type="ECO:0000256" key="2">
    <source>
        <dbReference type="ARBA" id="ARBA00004172"/>
    </source>
</evidence>
<dbReference type="InterPro" id="IPR032630">
    <property type="entry name" value="P_typ_ATPase_c"/>
</dbReference>
<dbReference type="Gene3D" id="2.70.150.10">
    <property type="entry name" value="Calcium-transporting ATPase, cytoplasmic transduction domain A"/>
    <property type="match status" value="1"/>
</dbReference>
<feature type="binding site" evidence="26">
    <location>
        <position position="290"/>
    </location>
    <ligand>
        <name>ATP</name>
        <dbReference type="ChEBI" id="CHEBI:30616"/>
    </ligand>
</feature>
<keyword evidence="20 28" id="KW-0472">Membrane</keyword>
<keyword evidence="14" id="KW-0256">Endoplasmic reticulum</keyword>
<comment type="catalytic activity">
    <reaction evidence="22">
        <text>a 1,2-diacyl-sn-glycero-3-phosphoethanolamine(out) + ATP + H2O = a 1,2-diacyl-sn-glycero-3-phosphoethanolamine(in) + ADP + phosphate + H(+)</text>
        <dbReference type="Rhea" id="RHEA:66132"/>
        <dbReference type="ChEBI" id="CHEBI:15377"/>
        <dbReference type="ChEBI" id="CHEBI:15378"/>
        <dbReference type="ChEBI" id="CHEBI:30616"/>
        <dbReference type="ChEBI" id="CHEBI:43474"/>
        <dbReference type="ChEBI" id="CHEBI:64612"/>
        <dbReference type="ChEBI" id="CHEBI:456216"/>
    </reaction>
    <physiologicalReaction direction="left-to-right" evidence="22">
        <dbReference type="Rhea" id="RHEA:66133"/>
    </physiologicalReaction>
</comment>
<feature type="binding site" evidence="26">
    <location>
        <position position="483"/>
    </location>
    <ligand>
        <name>ATP</name>
        <dbReference type="ChEBI" id="CHEBI:30616"/>
    </ligand>
</feature>
<evidence type="ECO:0000313" key="33">
    <source>
        <dbReference type="RefSeq" id="XP_015747046.1"/>
    </source>
</evidence>
<evidence type="ECO:0000259" key="31">
    <source>
        <dbReference type="Pfam" id="PF16212"/>
    </source>
</evidence>
<keyword evidence="11 27" id="KW-0479">Metal-binding</keyword>
<feature type="binding site" evidence="26">
    <location>
        <position position="564"/>
    </location>
    <ligand>
        <name>ATP</name>
        <dbReference type="ChEBI" id="CHEBI:30616"/>
    </ligand>
</feature>
<evidence type="ECO:0000256" key="3">
    <source>
        <dbReference type="ARBA" id="ARBA00004412"/>
    </source>
</evidence>
<feature type="transmembrane region" description="Helical" evidence="28">
    <location>
        <begin position="939"/>
        <end position="964"/>
    </location>
</feature>
<feature type="binding site" evidence="26">
    <location>
        <position position="387"/>
    </location>
    <ligand>
        <name>ATP</name>
        <dbReference type="ChEBI" id="CHEBI:30616"/>
    </ligand>
</feature>
<dbReference type="InterPro" id="IPR023298">
    <property type="entry name" value="ATPase_P-typ_TM_dom_sf"/>
</dbReference>
<evidence type="ECO:0000256" key="24">
    <source>
        <dbReference type="ARBA" id="ARBA00065117"/>
    </source>
</evidence>
<evidence type="ECO:0000256" key="6">
    <source>
        <dbReference type="ARBA" id="ARBA00008109"/>
    </source>
</evidence>
<feature type="binding site" evidence="26">
    <location>
        <position position="452"/>
    </location>
    <ligand>
        <name>ATP</name>
        <dbReference type="ChEBI" id="CHEBI:30616"/>
    </ligand>
</feature>
<evidence type="ECO:0000256" key="25">
    <source>
        <dbReference type="PIRSR" id="PIRSR606539-1"/>
    </source>
</evidence>
<dbReference type="PANTHER" id="PTHR24092">
    <property type="entry name" value="PROBABLE PHOSPHOLIPID-TRANSPORTING ATPASE"/>
    <property type="match status" value="1"/>
</dbReference>
<dbReference type="SUPFAM" id="SSF81665">
    <property type="entry name" value="Calcium ATPase, transmembrane domain M"/>
    <property type="match status" value="1"/>
</dbReference>
<evidence type="ECO:0000256" key="21">
    <source>
        <dbReference type="ARBA" id="ARBA00034036"/>
    </source>
</evidence>
<evidence type="ECO:0000256" key="27">
    <source>
        <dbReference type="PIRSR" id="PIRSR606539-3"/>
    </source>
</evidence>
<evidence type="ECO:0000256" key="12">
    <source>
        <dbReference type="ARBA" id="ARBA00022741"/>
    </source>
</evidence>
<dbReference type="OMA" id="XPFLSYQ"/>
<evidence type="ECO:0000256" key="13">
    <source>
        <dbReference type="ARBA" id="ARBA00022753"/>
    </source>
</evidence>
<feature type="transmembrane region" description="Helical" evidence="28">
    <location>
        <begin position="909"/>
        <end position="933"/>
    </location>
</feature>
<keyword evidence="16 27" id="KW-0460">Magnesium</keyword>
<dbReference type="KEGG" id="pbi:103048130"/>
<feature type="binding site" evidence="27">
    <location>
        <position position="290"/>
    </location>
    <ligand>
        <name>Mg(2+)</name>
        <dbReference type="ChEBI" id="CHEBI:18420"/>
    </ligand>
</feature>
<dbReference type="SUPFAM" id="SSF81660">
    <property type="entry name" value="Metal cation-transporting ATPase, ATP-binding domain N"/>
    <property type="match status" value="1"/>
</dbReference>
<feature type="transmembrane region" description="Helical" evidence="28">
    <location>
        <begin position="841"/>
        <end position="863"/>
    </location>
</feature>
<dbReference type="GO" id="GO:0016887">
    <property type="term" value="F:ATP hydrolysis activity"/>
    <property type="evidence" value="ECO:0007669"/>
    <property type="project" value="InterPro"/>
</dbReference>
<dbReference type="Gene3D" id="3.40.50.1000">
    <property type="entry name" value="HAD superfamily/HAD-like"/>
    <property type="match status" value="1"/>
</dbReference>
<evidence type="ECO:0000256" key="17">
    <source>
        <dbReference type="ARBA" id="ARBA00022967"/>
    </source>
</evidence>
<feature type="domain" description="P-type ATPase A" evidence="30">
    <location>
        <begin position="5"/>
        <end position="67"/>
    </location>
</feature>
<dbReference type="EC" id="7.6.2.1" evidence="28"/>
<dbReference type="NCBIfam" id="TIGR01652">
    <property type="entry name" value="ATPase-Plipid"/>
    <property type="match status" value="1"/>
</dbReference>
<evidence type="ECO:0000256" key="18">
    <source>
        <dbReference type="ARBA" id="ARBA00022989"/>
    </source>
</evidence>
<feature type="binding site" evidence="27">
    <location>
        <position position="701"/>
    </location>
    <ligand>
        <name>Mg(2+)</name>
        <dbReference type="ChEBI" id="CHEBI:18420"/>
    </ligand>
</feature>
<dbReference type="GO" id="GO:0055037">
    <property type="term" value="C:recycling endosome"/>
    <property type="evidence" value="ECO:0007669"/>
    <property type="project" value="UniProtKB-SubCell"/>
</dbReference>
<feature type="binding site" evidence="26">
    <location>
        <position position="292"/>
    </location>
    <ligand>
        <name>ATP</name>
        <dbReference type="ChEBI" id="CHEBI:30616"/>
    </ligand>
</feature>
<feature type="binding site" evidence="26">
    <location>
        <position position="680"/>
    </location>
    <ligand>
        <name>ATP</name>
        <dbReference type="ChEBI" id="CHEBI:30616"/>
    </ligand>
</feature>
<evidence type="ECO:0000256" key="26">
    <source>
        <dbReference type="PIRSR" id="PIRSR606539-2"/>
    </source>
</evidence>
<dbReference type="SUPFAM" id="SSF56784">
    <property type="entry name" value="HAD-like"/>
    <property type="match status" value="1"/>
</dbReference>
<dbReference type="GO" id="GO:0005769">
    <property type="term" value="C:early endosome"/>
    <property type="evidence" value="ECO:0007669"/>
    <property type="project" value="UniProtKB-SubCell"/>
</dbReference>
<dbReference type="Pfam" id="PF13246">
    <property type="entry name" value="Cation_ATPase"/>
    <property type="match status" value="1"/>
</dbReference>
<dbReference type="SUPFAM" id="SSF81653">
    <property type="entry name" value="Calcium ATPase, transduction domain A"/>
    <property type="match status" value="1"/>
</dbReference>
<dbReference type="FunFam" id="3.40.50.1000:FF:000012">
    <property type="entry name" value="Phospholipid-transporting ATPase"/>
    <property type="match status" value="1"/>
</dbReference>
<proteinExistence type="inferred from homology"/>
<sequence>MNQCPVHFIRHGKLVRKQSRKLRVGDIVMVKEDETFPCDLILLSSSRSDGTCFVTTASLDGESSHKTYYAVQDTKTFHSEQDIDQLHATIECEQPQPDLYKFVGRINIYHERNEPVARPLGSENVLLRGATLKNTEKIFGVAIYTGMETKMALNYQSKSQKRSAVEKSMNAFLIVYLCILISKSLINTTLKYVWQIEQYRDEPWYNKKTESERKRNVFITAFTDFLSFMVLFNYIIPVSMYVTVEMQKFLGSYFLTWDEEMFDEETGEGPLVNTSDLNEELGQVEYVFTDKTGTLTENNMEFIECCIEGHVYVPHVICNGQILHDCGGIDMIDSSPGGSGKDREELFFRAICLCHTIQVKEDDMVDGVKKAQLSGRSSVYISSSPDEVALVEGIQRLGYTYLRLKDNFMEILNRENDIERFELLEVLSFDSVRRRMSVIVKSAKEEIYLFCKGADSSIFPRVTEGKIEQIRSRVQRNAVEGLRTLCIAYKKFTHEEYEIVEKQLQEAKLALQDREKKLAEAYEQIEDGLILLGATAVEDRLQEKAADTIEALQKAGIKVWVLTGDKMETAAAACYACKLFRRNTQILELTTKKIEEQNLHDVLFELSKTVLKHSGSLTRDIYSGLSAEMQDYGLIIDGAALSLIMKPREDGSSGNYREIFLEICRNCSAVLCCRMAPLQKAQIVKLIKWSKEHPITLAIGDGANDVSMILEAHVGIGVIGKEGRQAARNSDYAIPKFKHLKKMLLIHGHFYYVRISELVQYFFYKNVCFIFPQFLYQFFCGFSQQPLYDTAYLTLYNISFTSLPILLYSLMEQHVSSETLKRNPILYRDVAKNAHLRWRVFIYWTLLGVFDAVVFFFGAYFLFDNSTMTSNGQMFGNWTFGTLVFTVLVFTVTLKLALDTHYWTWINHFVIWGSLLFYIVFSLLWGGIIWPFLNYQRMYYVFLQMLSTGPAWLGIILLIIVSLLPDVLKKVLCQQLWPTATERIQKSWKHKSTLNALMNNDDPLLEGTLSASEA</sequence>
<dbReference type="FunFam" id="2.70.150.10:FF:000009">
    <property type="entry name" value="Phospholipid-transporting ATPase"/>
    <property type="match status" value="1"/>
</dbReference>
<evidence type="ECO:0000256" key="10">
    <source>
        <dbReference type="ARBA" id="ARBA00022692"/>
    </source>
</evidence>
<dbReference type="Pfam" id="PF00122">
    <property type="entry name" value="E1-E2_ATPase"/>
    <property type="match status" value="1"/>
</dbReference>
<keyword evidence="10 28" id="KW-0812">Transmembrane</keyword>
<feature type="binding site" evidence="26">
    <location>
        <position position="705"/>
    </location>
    <ligand>
        <name>ATP</name>
        <dbReference type="ChEBI" id="CHEBI:30616"/>
    </ligand>
</feature>
<dbReference type="SFLD" id="SFLDG00002">
    <property type="entry name" value="C1.7:_P-type_atpase_like"/>
    <property type="match status" value="1"/>
</dbReference>
<dbReference type="InterPro" id="IPR018303">
    <property type="entry name" value="ATPase_P-typ_P_site"/>
</dbReference>
<keyword evidence="29" id="KW-0175">Coiled coil</keyword>
<feature type="binding site" evidence="27">
    <location>
        <position position="292"/>
    </location>
    <ligand>
        <name>Mg(2+)</name>
        <dbReference type="ChEBI" id="CHEBI:18420"/>
    </ligand>
</feature>
<evidence type="ECO:0000256" key="5">
    <source>
        <dbReference type="ARBA" id="ARBA00004651"/>
    </source>
</evidence>
<dbReference type="RefSeq" id="XP_015747046.1">
    <property type="nucleotide sequence ID" value="XM_015891560.2"/>
</dbReference>
<feature type="transmembrane region" description="Helical" evidence="28">
    <location>
        <begin position="215"/>
        <end position="236"/>
    </location>
</feature>
<feature type="binding site" evidence="26">
    <location>
        <position position="291"/>
    </location>
    <ligand>
        <name>ATP</name>
        <dbReference type="ChEBI" id="CHEBI:30616"/>
    </ligand>
</feature>
<dbReference type="SFLD" id="SFLDF00027">
    <property type="entry name" value="p-type_atpase"/>
    <property type="match status" value="1"/>
</dbReference>
<keyword evidence="15 26" id="KW-0067">ATP-binding</keyword>
<dbReference type="InterPro" id="IPR006539">
    <property type="entry name" value="P-type_ATPase_IV"/>
</dbReference>
<comment type="similarity">
    <text evidence="6 28">Belongs to the cation transport ATPase (P-type) (TC 3.A.3) family. Type IV subfamily.</text>
</comment>
<dbReference type="CTD" id="23250"/>
<dbReference type="GO" id="GO:0000287">
    <property type="term" value="F:magnesium ion binding"/>
    <property type="evidence" value="ECO:0007669"/>
    <property type="project" value="UniProtKB-UniRule"/>
</dbReference>
<keyword evidence="9" id="KW-0597">Phosphoprotein</keyword>
<evidence type="ECO:0000256" key="7">
    <source>
        <dbReference type="ARBA" id="ARBA00022448"/>
    </source>
</evidence>
<dbReference type="GO" id="GO:0045332">
    <property type="term" value="P:phospholipid translocation"/>
    <property type="evidence" value="ECO:0007669"/>
    <property type="project" value="TreeGrafter"/>
</dbReference>
<evidence type="ECO:0000256" key="22">
    <source>
        <dbReference type="ARBA" id="ARBA00049128"/>
    </source>
</evidence>
<feature type="transmembrane region" description="Helical" evidence="28">
    <location>
        <begin position="791"/>
        <end position="811"/>
    </location>
</feature>
<dbReference type="GO" id="GO:0010831">
    <property type="term" value="P:positive regulation of myotube differentiation"/>
    <property type="evidence" value="ECO:0007669"/>
    <property type="project" value="UniProtKB-ARBA"/>
</dbReference>
<dbReference type="Gene3D" id="3.40.1110.10">
    <property type="entry name" value="Calcium-transporting ATPase, cytoplasmic domain N"/>
    <property type="match status" value="1"/>
</dbReference>
<feature type="binding site" evidence="26">
    <location>
        <position position="704"/>
    </location>
    <ligand>
        <name>ATP</name>
        <dbReference type="ChEBI" id="CHEBI:30616"/>
    </ligand>
</feature>
<keyword evidence="13" id="KW-0967">Endosome</keyword>
<dbReference type="PRINTS" id="PR00119">
    <property type="entry name" value="CATATPASE"/>
</dbReference>
<dbReference type="GeneID" id="103048130"/>
<evidence type="ECO:0000256" key="4">
    <source>
        <dbReference type="ARBA" id="ARBA00004477"/>
    </source>
</evidence>